<evidence type="ECO:0000256" key="2">
    <source>
        <dbReference type="ARBA" id="ARBA00022475"/>
    </source>
</evidence>
<keyword evidence="2" id="KW-1003">Cell membrane</keyword>
<evidence type="ECO:0000259" key="7">
    <source>
        <dbReference type="Pfam" id="PF03772"/>
    </source>
</evidence>
<gene>
    <name evidence="8" type="ORF">JCM17207_20900</name>
</gene>
<feature type="transmembrane region" description="Helical" evidence="6">
    <location>
        <begin position="323"/>
        <end position="341"/>
    </location>
</feature>
<keyword evidence="5 6" id="KW-0472">Membrane</keyword>
<sequence>MLCAGLLGAQIAAIFLPQTVFWPFAAFFVCLSLAAGVACRPARGGAIVLLAGAVVGLALLARTQNELEKLNQRYAGRLVQLSACVEQIDAYGDGRVSALLRVEQAEGEAVEFRCQCNDLPACSVGDLIRAEFWLEVPARADRLDYYADGLAFSAEYESGFVVAGQDDSFRTRAYRWQQALSGAVRRFLDEDTGGVLAAMVVGDRGHLSSELNASYRAAGLSHVLVVSGMHATILCGGLFAGRASATRPRKLWRSRLRSVASAGMAILLVGITGFTPSVLRAGISIWIGALGVWLFAPADALTSLAIAGLWITLPNSYAVCDVGFELSFAAVLGTLAGAEVVRRSRAARMKRQALRKNRPQPSTLRQWRGRIAGVVWESACISVCASAATFPVLVLRGMSTSLYALVSSVAVLWMVQPILLLGIGAAITGLLPFLRPLQMVFSFGAGLLVWLLNGWARWVETWPGAQIYFETGYAAFLCLVLIGLCLLAYHWRVRLRLALPVILLVASVGILTGNALERDIIKVTLVGSSTAPSVVLTQNGQAVVLYRGGTSGQTAVENRLARDGVEQIALVVDLRLSPETPCTLEAEQSLTVADMADYNTEKYRCGGIGVEVFRTHAGCGVRLMAGGRSLVAVSGDFELARPVHGDVLLASASAPDAFTWDEVLTLREDCSWMTEAGEAWLDQTLSLRPGGGWRLS</sequence>
<dbReference type="AlphaFoldDB" id="A0AA37J056"/>
<evidence type="ECO:0000313" key="8">
    <source>
        <dbReference type="EMBL" id="GJN65465.1"/>
    </source>
</evidence>
<keyword evidence="9" id="KW-1185">Reference proteome</keyword>
<evidence type="ECO:0000256" key="3">
    <source>
        <dbReference type="ARBA" id="ARBA00022692"/>
    </source>
</evidence>
<protein>
    <recommendedName>
        <fullName evidence="7">ComEC/Rec2-related protein domain-containing protein</fullName>
    </recommendedName>
</protein>
<name>A0AA37J056_9FIRM</name>
<evidence type="ECO:0000256" key="5">
    <source>
        <dbReference type="ARBA" id="ARBA00023136"/>
    </source>
</evidence>
<feature type="transmembrane region" description="Helical" evidence="6">
    <location>
        <begin position="471"/>
        <end position="490"/>
    </location>
</feature>
<comment type="caution">
    <text evidence="8">The sequence shown here is derived from an EMBL/GenBank/DDBJ whole genome shotgun (WGS) entry which is preliminary data.</text>
</comment>
<dbReference type="EMBL" id="BQKV01000098">
    <property type="protein sequence ID" value="GJN65465.1"/>
    <property type="molecule type" value="Genomic_DNA"/>
</dbReference>
<reference evidence="8" key="1">
    <citation type="journal article" date="2022" name="Int. J. Syst. Evol. Microbiol.">
        <title>Genome-based, phenotypic and chemotaxonomic classification of Faecalibacterium strains: proposal of three novel species Faecalibacterium duncaniae sp. nov., Faecalibacterium hattorii sp. nov. and Faecalibacterium gallinarum sp. nov. .</title>
        <authorList>
            <person name="Sakamoto M."/>
            <person name="Sakurai N."/>
            <person name="Tanno H."/>
            <person name="Iino T."/>
            <person name="Ohkuma M."/>
            <person name="Endo A."/>
        </authorList>
    </citation>
    <scope>NUCLEOTIDE SEQUENCE</scope>
    <source>
        <strain evidence="8">JCM 17207</strain>
    </source>
</reference>
<dbReference type="Pfam" id="PF03772">
    <property type="entry name" value="Competence"/>
    <property type="match status" value="1"/>
</dbReference>
<feature type="transmembrane region" description="Helical" evidence="6">
    <location>
        <begin position="217"/>
        <end position="239"/>
    </location>
</feature>
<evidence type="ECO:0000256" key="4">
    <source>
        <dbReference type="ARBA" id="ARBA00022989"/>
    </source>
</evidence>
<dbReference type="GO" id="GO:0005886">
    <property type="term" value="C:plasma membrane"/>
    <property type="evidence" value="ECO:0007669"/>
    <property type="project" value="UniProtKB-SubCell"/>
</dbReference>
<feature type="transmembrane region" description="Helical" evidence="6">
    <location>
        <begin position="401"/>
        <end position="427"/>
    </location>
</feature>
<feature type="transmembrane region" description="Helical" evidence="6">
    <location>
        <begin position="44"/>
        <end position="61"/>
    </location>
</feature>
<dbReference type="PANTHER" id="PTHR30619">
    <property type="entry name" value="DNA INTERNALIZATION/COMPETENCE PROTEIN COMEC/REC2"/>
    <property type="match status" value="1"/>
</dbReference>
<dbReference type="InterPro" id="IPR052159">
    <property type="entry name" value="Competence_DNA_uptake"/>
</dbReference>
<organism evidence="8 9">
    <name type="scientific">Faecalibacterium gallinarum</name>
    <dbReference type="NCBI Taxonomy" id="2903556"/>
    <lineage>
        <taxon>Bacteria</taxon>
        <taxon>Bacillati</taxon>
        <taxon>Bacillota</taxon>
        <taxon>Clostridia</taxon>
        <taxon>Eubacteriales</taxon>
        <taxon>Oscillospiraceae</taxon>
        <taxon>Faecalibacterium</taxon>
    </lineage>
</organism>
<evidence type="ECO:0000256" key="1">
    <source>
        <dbReference type="ARBA" id="ARBA00004651"/>
    </source>
</evidence>
<accession>A0AA37J056</accession>
<feature type="transmembrane region" description="Helical" evidence="6">
    <location>
        <begin position="259"/>
        <end position="279"/>
    </location>
</feature>
<dbReference type="PANTHER" id="PTHR30619:SF1">
    <property type="entry name" value="RECOMBINATION PROTEIN 2"/>
    <property type="match status" value="1"/>
</dbReference>
<feature type="transmembrane region" description="Helical" evidence="6">
    <location>
        <begin position="374"/>
        <end position="395"/>
    </location>
</feature>
<keyword evidence="4 6" id="KW-1133">Transmembrane helix</keyword>
<dbReference type="NCBIfam" id="TIGR00360">
    <property type="entry name" value="ComEC_N-term"/>
    <property type="match status" value="1"/>
</dbReference>
<evidence type="ECO:0000313" key="9">
    <source>
        <dbReference type="Proteomes" id="UP001055185"/>
    </source>
</evidence>
<feature type="transmembrane region" description="Helical" evidence="6">
    <location>
        <begin position="439"/>
        <end position="459"/>
    </location>
</feature>
<keyword evidence="3 6" id="KW-0812">Transmembrane</keyword>
<proteinExistence type="predicted"/>
<dbReference type="Proteomes" id="UP001055185">
    <property type="component" value="Unassembled WGS sequence"/>
</dbReference>
<dbReference type="InterPro" id="IPR004477">
    <property type="entry name" value="ComEC_N"/>
</dbReference>
<feature type="domain" description="ComEC/Rec2-related protein" evidence="7">
    <location>
        <begin position="199"/>
        <end position="492"/>
    </location>
</feature>
<comment type="subcellular location">
    <subcellularLocation>
        <location evidence="1">Cell membrane</location>
        <topology evidence="1">Multi-pass membrane protein</topology>
    </subcellularLocation>
</comment>
<feature type="transmembrane region" description="Helical" evidence="6">
    <location>
        <begin position="497"/>
        <end position="516"/>
    </location>
</feature>
<evidence type="ECO:0000256" key="6">
    <source>
        <dbReference type="SAM" id="Phobius"/>
    </source>
</evidence>
<feature type="transmembrane region" description="Helical" evidence="6">
    <location>
        <begin position="286"/>
        <end position="311"/>
    </location>
</feature>